<feature type="compositionally biased region" description="Polar residues" evidence="5">
    <location>
        <begin position="247"/>
        <end position="265"/>
    </location>
</feature>
<dbReference type="GO" id="GO:0046982">
    <property type="term" value="F:protein heterodimerization activity"/>
    <property type="evidence" value="ECO:0007669"/>
    <property type="project" value="InterPro"/>
</dbReference>
<reference evidence="7 8" key="1">
    <citation type="journal article" date="2019" name="Nat. Ecol. Evol.">
        <title>Megaphylogeny resolves global patterns of mushroom evolution.</title>
        <authorList>
            <person name="Varga T."/>
            <person name="Krizsan K."/>
            <person name="Foldi C."/>
            <person name="Dima B."/>
            <person name="Sanchez-Garcia M."/>
            <person name="Sanchez-Ramirez S."/>
            <person name="Szollosi G.J."/>
            <person name="Szarkandi J.G."/>
            <person name="Papp V."/>
            <person name="Albert L."/>
            <person name="Andreopoulos W."/>
            <person name="Angelini C."/>
            <person name="Antonin V."/>
            <person name="Barry K.W."/>
            <person name="Bougher N.L."/>
            <person name="Buchanan P."/>
            <person name="Buyck B."/>
            <person name="Bense V."/>
            <person name="Catcheside P."/>
            <person name="Chovatia M."/>
            <person name="Cooper J."/>
            <person name="Damon W."/>
            <person name="Desjardin D."/>
            <person name="Finy P."/>
            <person name="Geml J."/>
            <person name="Haridas S."/>
            <person name="Hughes K."/>
            <person name="Justo A."/>
            <person name="Karasinski D."/>
            <person name="Kautmanova I."/>
            <person name="Kiss B."/>
            <person name="Kocsube S."/>
            <person name="Kotiranta H."/>
            <person name="LaButti K.M."/>
            <person name="Lechner B.E."/>
            <person name="Liimatainen K."/>
            <person name="Lipzen A."/>
            <person name="Lukacs Z."/>
            <person name="Mihaltcheva S."/>
            <person name="Morgado L.N."/>
            <person name="Niskanen T."/>
            <person name="Noordeloos M.E."/>
            <person name="Ohm R.A."/>
            <person name="Ortiz-Santana B."/>
            <person name="Ovrebo C."/>
            <person name="Racz N."/>
            <person name="Riley R."/>
            <person name="Savchenko A."/>
            <person name="Shiryaev A."/>
            <person name="Soop K."/>
            <person name="Spirin V."/>
            <person name="Szebenyi C."/>
            <person name="Tomsovsky M."/>
            <person name="Tulloss R.E."/>
            <person name="Uehling J."/>
            <person name="Grigoriev I.V."/>
            <person name="Vagvolgyi C."/>
            <person name="Papp T."/>
            <person name="Martin F.M."/>
            <person name="Miettinen O."/>
            <person name="Hibbett D.S."/>
            <person name="Nagy L.G."/>
        </authorList>
    </citation>
    <scope>NUCLEOTIDE SEQUENCE [LARGE SCALE GENOMIC DNA]</scope>
    <source>
        <strain evidence="7 8">OMC1185</strain>
    </source>
</reference>
<dbReference type="GO" id="GO:0006367">
    <property type="term" value="P:transcription initiation at RNA polymerase II promoter"/>
    <property type="evidence" value="ECO:0007669"/>
    <property type="project" value="TreeGrafter"/>
</dbReference>
<feature type="region of interest" description="Disordered" evidence="5">
    <location>
        <begin position="390"/>
        <end position="433"/>
    </location>
</feature>
<comment type="subcellular location">
    <subcellularLocation>
        <location evidence="1">Nucleus</location>
    </subcellularLocation>
</comment>
<dbReference type="STRING" id="5364.A0A5C3MU65"/>
<evidence type="ECO:0000259" key="6">
    <source>
        <dbReference type="SMART" id="SM00576"/>
    </source>
</evidence>
<feature type="compositionally biased region" description="Basic and acidic residues" evidence="5">
    <location>
        <begin position="499"/>
        <end position="512"/>
    </location>
</feature>
<feature type="compositionally biased region" description="Basic and acidic residues" evidence="5">
    <location>
        <begin position="184"/>
        <end position="202"/>
    </location>
</feature>
<feature type="domain" description="Bromodomain associated" evidence="6">
    <location>
        <begin position="2"/>
        <end position="78"/>
    </location>
</feature>
<keyword evidence="4" id="KW-0539">Nucleus</keyword>
<feature type="region of interest" description="Disordered" evidence="5">
    <location>
        <begin position="485"/>
        <end position="512"/>
    </location>
</feature>
<accession>A0A5C3MU65</accession>
<dbReference type="OrthoDB" id="436852at2759"/>
<evidence type="ECO:0000256" key="5">
    <source>
        <dbReference type="SAM" id="MobiDB-lite"/>
    </source>
</evidence>
<dbReference type="PANTHER" id="PTHR46469:SF1">
    <property type="entry name" value="TRANSCRIPTION INITIATION FACTOR TFIID SUBUNIT 8"/>
    <property type="match status" value="1"/>
</dbReference>
<feature type="compositionally biased region" description="Basic and acidic residues" evidence="5">
    <location>
        <begin position="409"/>
        <end position="423"/>
    </location>
</feature>
<evidence type="ECO:0000256" key="2">
    <source>
        <dbReference type="ARBA" id="ARBA00023015"/>
    </source>
</evidence>
<dbReference type="Proteomes" id="UP000305948">
    <property type="component" value="Unassembled WGS sequence"/>
</dbReference>
<evidence type="ECO:0000313" key="7">
    <source>
        <dbReference type="EMBL" id="TFK48312.1"/>
    </source>
</evidence>
<dbReference type="GO" id="GO:0005669">
    <property type="term" value="C:transcription factor TFIID complex"/>
    <property type="evidence" value="ECO:0007669"/>
    <property type="project" value="InterPro"/>
</dbReference>
<feature type="compositionally biased region" description="Polar residues" evidence="5">
    <location>
        <begin position="542"/>
        <end position="559"/>
    </location>
</feature>
<evidence type="ECO:0000256" key="1">
    <source>
        <dbReference type="ARBA" id="ARBA00004123"/>
    </source>
</evidence>
<dbReference type="InterPro" id="IPR037818">
    <property type="entry name" value="TAF8"/>
</dbReference>
<feature type="region of interest" description="Disordered" evidence="5">
    <location>
        <begin position="157"/>
        <end position="299"/>
    </location>
</feature>
<evidence type="ECO:0000313" key="8">
    <source>
        <dbReference type="Proteomes" id="UP000305948"/>
    </source>
</evidence>
<dbReference type="Gene3D" id="1.10.20.10">
    <property type="entry name" value="Histone, subunit A"/>
    <property type="match status" value="1"/>
</dbReference>
<name>A0A5C3MU65_9AGAM</name>
<dbReference type="SMART" id="SM00576">
    <property type="entry name" value="BTP"/>
    <property type="match status" value="1"/>
</dbReference>
<keyword evidence="3" id="KW-0804">Transcription</keyword>
<gene>
    <name evidence="7" type="ORF">OE88DRAFT_1737994</name>
</gene>
<dbReference type="InterPro" id="IPR009072">
    <property type="entry name" value="Histone-fold"/>
</dbReference>
<feature type="region of interest" description="Disordered" evidence="5">
    <location>
        <begin position="529"/>
        <end position="559"/>
    </location>
</feature>
<organism evidence="7 8">
    <name type="scientific">Heliocybe sulcata</name>
    <dbReference type="NCBI Taxonomy" id="5364"/>
    <lineage>
        <taxon>Eukaryota</taxon>
        <taxon>Fungi</taxon>
        <taxon>Dikarya</taxon>
        <taxon>Basidiomycota</taxon>
        <taxon>Agaricomycotina</taxon>
        <taxon>Agaricomycetes</taxon>
        <taxon>Gloeophyllales</taxon>
        <taxon>Gloeophyllaceae</taxon>
        <taxon>Heliocybe</taxon>
    </lineage>
</organism>
<dbReference type="EMBL" id="ML213520">
    <property type="protein sequence ID" value="TFK48312.1"/>
    <property type="molecule type" value="Genomic_DNA"/>
</dbReference>
<proteinExistence type="predicted"/>
<dbReference type="Pfam" id="PF07524">
    <property type="entry name" value="Bromo_TP"/>
    <property type="match status" value="1"/>
</dbReference>
<dbReference type="AlphaFoldDB" id="A0A5C3MU65"/>
<keyword evidence="8" id="KW-1185">Reference proteome</keyword>
<protein>
    <recommendedName>
        <fullName evidence="6">Bromodomain associated domain-containing protein</fullName>
    </recommendedName>
</protein>
<evidence type="ECO:0000256" key="4">
    <source>
        <dbReference type="ARBA" id="ARBA00023242"/>
    </source>
</evidence>
<dbReference type="PANTHER" id="PTHR46469">
    <property type="entry name" value="TRANSCRIPTION INITIATION FACTOR TFIID SUBUNIT 8"/>
    <property type="match status" value="1"/>
</dbReference>
<evidence type="ECO:0000256" key="3">
    <source>
        <dbReference type="ARBA" id="ARBA00023163"/>
    </source>
</evidence>
<feature type="compositionally biased region" description="Acidic residues" evidence="5">
    <location>
        <begin position="157"/>
        <end position="183"/>
    </location>
</feature>
<dbReference type="InterPro" id="IPR006565">
    <property type="entry name" value="BTP"/>
</dbReference>
<keyword evidence="2" id="KW-0805">Transcription regulation</keyword>
<sequence>MDVNTHKLLESATIRTLHAQNFSRSSTEAAHVLTDLLSRYLTTLSQSCKKYAEQAGRLNLSARDASCALEEMGVSVEELKEYCGTEGKELGRYALQTRNRLEDLKEYKGQSDRDSSLCAIFYVGRIAMLLDGLRQQQDPIPLVYAPVPEGLLWSEEELDEGPSDGEEEAEEQEAGDDEVEDRTDEATQKDGSRPGPSNERRATSPPLPPSPVSNPSSPPPRKRQRTANWNPPDHIPAFLPPLPGDFQVTSQTPSPKPTAQSTTSRPELLSAPLTQPLAPVSSSDYLTSVPYPESSLSSVPEWHLPEPISTADLQASQSKPFDLQTPQTQPSLLAAYHHILTHPPPPANGSGNPGRHKVAMGLLTENQVHPRWDPPDTLFGSIQPCPPRMSAMTPSYALPKAATPGVGDGKGDKTPDPSKDKKTLPSAPPKTVAPSERIAPMISQRGSRITELAKNILPSSVYTRTVRLSHPPVLMRGNQKLTYGPALDAPWNSTRAGGKGKDPDAQDDTPKVLPDARFHATWDYEPKPFWQEMGGAKRGRTGSINLSAGASNGRTKSLK</sequence>
<feature type="compositionally biased region" description="Pro residues" evidence="5">
    <location>
        <begin position="205"/>
        <end position="219"/>
    </location>
</feature>